<name>A0A9E7SLX8_9CAUD</name>
<dbReference type="EMBL" id="ON529861">
    <property type="protein sequence ID" value="USN16331.1"/>
    <property type="molecule type" value="Genomic_DNA"/>
</dbReference>
<accession>A0A9E7SLX8</accession>
<keyword evidence="2" id="KW-1185">Reference proteome</keyword>
<evidence type="ECO:0000313" key="2">
    <source>
        <dbReference type="Proteomes" id="UP001056883"/>
    </source>
</evidence>
<gene>
    <name evidence="1" type="ORF">PLUTO_00150</name>
</gene>
<dbReference type="Pfam" id="PF22756">
    <property type="entry name" value="E217_gp29"/>
    <property type="match status" value="1"/>
</dbReference>
<evidence type="ECO:0000313" key="1">
    <source>
        <dbReference type="EMBL" id="USN16331.1"/>
    </source>
</evidence>
<protein>
    <submittedName>
        <fullName evidence="1">Uncharacterized protein</fullName>
    </submittedName>
</protein>
<dbReference type="InterPro" id="IPR054447">
    <property type="entry name" value="Gp29-like"/>
</dbReference>
<sequence length="155" mass="17419">MAVVQKQQPTQQGVPTSSTVFFEKLFDIPFGWAKTNYVYNDGDNTFSEDESSSYQTTFQISALAIQNVLDTSLPTASDIVSYLRGFITSRATIREFMKVGVNMYRVSQVRNPYFEDDRHQNEAAPSFDLVLTHSRVVTTKVGAVDEVEGRVIGYP</sequence>
<dbReference type="Proteomes" id="UP001056883">
    <property type="component" value="Segment"/>
</dbReference>
<proteinExistence type="predicted"/>
<organism evidence="1 2">
    <name type="scientific">Luteibacter phage vB_LflM-Pluto</name>
    <dbReference type="NCBI Taxonomy" id="2948611"/>
    <lineage>
        <taxon>Viruses</taxon>
        <taxon>Duplodnaviria</taxon>
        <taxon>Heunggongvirae</taxon>
        <taxon>Uroviricota</taxon>
        <taxon>Caudoviricetes</taxon>
        <taxon>Lindbergviridae</taxon>
        <taxon>Plutovirus</taxon>
        <taxon>Plutovirus pluto</taxon>
    </lineage>
</organism>
<reference evidence="1" key="1">
    <citation type="submission" date="2022-05" db="EMBL/GenBank/DDBJ databases">
        <authorList>
            <person name="Friedrich I."/>
            <person name="Poehlein A."/>
            <person name="Schneider D."/>
            <person name="Hertel R."/>
            <person name="Daniel R."/>
        </authorList>
    </citation>
    <scope>NUCLEOTIDE SEQUENCE</scope>
</reference>